<dbReference type="Gene3D" id="3.40.50.720">
    <property type="entry name" value="NAD(P)-binding Rossmann-like Domain"/>
    <property type="match status" value="1"/>
</dbReference>
<evidence type="ECO:0000256" key="4">
    <source>
        <dbReference type="ARBA" id="ARBA00050226"/>
    </source>
</evidence>
<dbReference type="SUPFAM" id="SSF51735">
    <property type="entry name" value="NAD(P)-binding Rossmann-fold domains"/>
    <property type="match status" value="1"/>
</dbReference>
<dbReference type="InterPro" id="IPR036291">
    <property type="entry name" value="NAD(P)-bd_dom_sf"/>
</dbReference>
<dbReference type="RefSeq" id="WP_273135141.1">
    <property type="nucleotide sequence ID" value="NZ_VMRX01000055.1"/>
</dbReference>
<dbReference type="InterPro" id="IPR057326">
    <property type="entry name" value="KR_dom"/>
</dbReference>
<keyword evidence="2" id="KW-0560">Oxidoreductase</keyword>
<comment type="caution">
    <text evidence="9">The sequence shown here is derived from an EMBL/GenBank/DDBJ whole genome shotgun (WGS) entry which is preliminary data.</text>
</comment>
<comment type="catalytic activity">
    <reaction evidence="4">
        <text>(2R,3S)-2,3-dihydroxy-2,3-dihydro-p-cumate + NAD(+) = 2,3-dihydroxy-p-cumate + NADH + H(+)</text>
        <dbReference type="Rhea" id="RHEA:23772"/>
        <dbReference type="ChEBI" id="CHEBI:15378"/>
        <dbReference type="ChEBI" id="CHEBI:36647"/>
        <dbReference type="ChEBI" id="CHEBI:57540"/>
        <dbReference type="ChEBI" id="CHEBI:57945"/>
        <dbReference type="ChEBI" id="CHEBI:58420"/>
        <dbReference type="EC" id="1.3.1.58"/>
    </reaction>
</comment>
<dbReference type="Proteomes" id="UP000319142">
    <property type="component" value="Unassembled WGS sequence"/>
</dbReference>
<evidence type="ECO:0000259" key="8">
    <source>
        <dbReference type="SMART" id="SM00822"/>
    </source>
</evidence>
<evidence type="ECO:0000256" key="6">
    <source>
        <dbReference type="ARBA" id="ARBA00066455"/>
    </source>
</evidence>
<proteinExistence type="inferred from homology"/>
<evidence type="ECO:0000256" key="7">
    <source>
        <dbReference type="ARBA" id="ARBA00073443"/>
    </source>
</evidence>
<dbReference type="GO" id="GO:0018511">
    <property type="term" value="F:2,3-dihydroxy-2,3-dihydro-p-cumate dehydrogenase activity"/>
    <property type="evidence" value="ECO:0007669"/>
    <property type="project" value="UniProtKB-EC"/>
</dbReference>
<sequence length="249" mass="26449">MRYQGKTAVVTGAAHGIGEGVAQRLAEEGARVALLDLDIEGAQQAAERIGTETLAIACDVSDRNEVEQALAQVNDAFGSIDVLVCNAGVTRDNLIHKMTDDDWDLVIDTHLKGSFYCCRAAQTYMVKQRYGKIVLMSSRAALGNRGQTNYTAAKAGLQGMARVLAMELGPCNINVNAIAPGHIDTAMTRATAARVGISYEQLQEKTIQANAIKRVGKPADIAAAVAFLAADESSFITGQVLWVAGRPTV</sequence>
<dbReference type="EMBL" id="VMRX01000055">
    <property type="protein sequence ID" value="TVT30690.1"/>
    <property type="molecule type" value="Genomic_DNA"/>
</dbReference>
<dbReference type="PANTHER" id="PTHR42760">
    <property type="entry name" value="SHORT-CHAIN DEHYDROGENASES/REDUCTASES FAMILY MEMBER"/>
    <property type="match status" value="1"/>
</dbReference>
<organism evidence="9 10">
    <name type="scientific">Marinobacter vinifirmus</name>
    <dbReference type="NCBI Taxonomy" id="355591"/>
    <lineage>
        <taxon>Bacteria</taxon>
        <taxon>Pseudomonadati</taxon>
        <taxon>Pseudomonadota</taxon>
        <taxon>Gammaproteobacteria</taxon>
        <taxon>Pseudomonadales</taxon>
        <taxon>Marinobacteraceae</taxon>
        <taxon>Marinobacter</taxon>
    </lineage>
</organism>
<comment type="similarity">
    <text evidence="1">Belongs to the short-chain dehydrogenases/reductases (SDR) family.</text>
</comment>
<dbReference type="GO" id="GO:0016616">
    <property type="term" value="F:oxidoreductase activity, acting on the CH-OH group of donors, NAD or NADP as acceptor"/>
    <property type="evidence" value="ECO:0007669"/>
    <property type="project" value="UniProtKB-ARBA"/>
</dbReference>
<dbReference type="GO" id="GO:0030497">
    <property type="term" value="P:fatty acid elongation"/>
    <property type="evidence" value="ECO:0007669"/>
    <property type="project" value="TreeGrafter"/>
</dbReference>
<feature type="domain" description="Ketoreductase" evidence="8">
    <location>
        <begin position="6"/>
        <end position="181"/>
    </location>
</feature>
<gene>
    <name evidence="9" type="ORF">FHK81_16465</name>
</gene>
<dbReference type="NCBIfam" id="NF009466">
    <property type="entry name" value="PRK12826.1-2"/>
    <property type="match status" value="1"/>
</dbReference>
<evidence type="ECO:0000313" key="9">
    <source>
        <dbReference type="EMBL" id="TVT30690.1"/>
    </source>
</evidence>
<accession>A0A558B2F7</accession>
<evidence type="ECO:0000256" key="2">
    <source>
        <dbReference type="ARBA" id="ARBA00023002"/>
    </source>
</evidence>
<dbReference type="PROSITE" id="PS00061">
    <property type="entry name" value="ADH_SHORT"/>
    <property type="match status" value="1"/>
</dbReference>
<dbReference type="PRINTS" id="PR00081">
    <property type="entry name" value="GDHRDH"/>
</dbReference>
<name>A0A558B2F7_9GAMM</name>
<dbReference type="FunFam" id="3.40.50.720:FF:000173">
    <property type="entry name" value="3-oxoacyl-[acyl-carrier protein] reductase"/>
    <property type="match status" value="1"/>
</dbReference>
<evidence type="ECO:0000313" key="10">
    <source>
        <dbReference type="Proteomes" id="UP000319142"/>
    </source>
</evidence>
<dbReference type="SMART" id="SM00822">
    <property type="entry name" value="PKS_KR"/>
    <property type="match status" value="1"/>
</dbReference>
<reference evidence="9 10" key="1">
    <citation type="submission" date="2019-07" db="EMBL/GenBank/DDBJ databases">
        <title>The pathways for chlorine oxyanion respiration interact through the shared metabolite chlorate.</title>
        <authorList>
            <person name="Barnum T.P."/>
            <person name="Cheng Y."/>
            <person name="Hill K.A."/>
            <person name="Lucas L.N."/>
            <person name="Carlson H.K."/>
            <person name="Coates J.D."/>
        </authorList>
    </citation>
    <scope>NUCLEOTIDE SEQUENCE [LARGE SCALE GENOMIC DNA]</scope>
    <source>
        <strain evidence="9">UCB</strain>
    </source>
</reference>
<dbReference type="InterPro" id="IPR020904">
    <property type="entry name" value="Sc_DH/Rdtase_CS"/>
</dbReference>
<evidence type="ECO:0000256" key="1">
    <source>
        <dbReference type="ARBA" id="ARBA00006484"/>
    </source>
</evidence>
<dbReference type="EC" id="1.3.1.58" evidence="6"/>
<evidence type="ECO:0000256" key="5">
    <source>
        <dbReference type="ARBA" id="ARBA00060518"/>
    </source>
</evidence>
<dbReference type="AlphaFoldDB" id="A0A558B2F7"/>
<evidence type="ECO:0000256" key="3">
    <source>
        <dbReference type="ARBA" id="ARBA00042907"/>
    </source>
</evidence>
<dbReference type="PANTHER" id="PTHR42760:SF40">
    <property type="entry name" value="3-OXOACYL-[ACYL-CARRIER-PROTEIN] REDUCTASE, CHLOROPLASTIC"/>
    <property type="match status" value="1"/>
</dbReference>
<dbReference type="Pfam" id="PF13561">
    <property type="entry name" value="adh_short_C2"/>
    <property type="match status" value="1"/>
</dbReference>
<dbReference type="InterPro" id="IPR002347">
    <property type="entry name" value="SDR_fam"/>
</dbReference>
<comment type="pathway">
    <text evidence="5">Aromatic compound metabolism; p-cumate degradation; acetaldehyde and pyruvate from p-cumate: step 2/7.</text>
</comment>
<protein>
    <recommendedName>
        <fullName evidence="7">2,3-dihydroxy-2,3-dihydro-p-cumate dehydrogenase</fullName>
        <ecNumber evidence="6">1.3.1.58</ecNumber>
    </recommendedName>
    <alternativeName>
        <fullName evidence="3">Biphenyl-2,3-dihydro-2,3-diol dehydrogenase</fullName>
    </alternativeName>
</protein>
<dbReference type="PRINTS" id="PR00080">
    <property type="entry name" value="SDRFAMILY"/>
</dbReference>
<dbReference type="NCBIfam" id="NF005559">
    <property type="entry name" value="PRK07231.1"/>
    <property type="match status" value="1"/>
</dbReference>